<keyword evidence="3" id="KW-1133">Transmembrane helix</keyword>
<comment type="caution">
    <text evidence="5">The sequence shown here is derived from an EMBL/GenBank/DDBJ whole genome shotgun (WGS) entry which is preliminary data.</text>
</comment>
<dbReference type="Gene3D" id="2.40.180.10">
    <property type="entry name" value="Catalase core domain"/>
    <property type="match status" value="1"/>
</dbReference>
<keyword evidence="3" id="KW-0812">Transmembrane</keyword>
<dbReference type="InterPro" id="IPR020835">
    <property type="entry name" value="Catalase_sf"/>
</dbReference>
<dbReference type="GO" id="GO:0005886">
    <property type="term" value="C:plasma membrane"/>
    <property type="evidence" value="ECO:0007669"/>
    <property type="project" value="TreeGrafter"/>
</dbReference>
<reference evidence="5" key="1">
    <citation type="submission" date="2023-05" db="EMBL/GenBank/DDBJ databases">
        <title>Nepenthes gracilis genome sequencing.</title>
        <authorList>
            <person name="Fukushima K."/>
        </authorList>
    </citation>
    <scope>NUCLEOTIDE SEQUENCE</scope>
    <source>
        <strain evidence="5">SING2019-196</strain>
    </source>
</reference>
<comment type="cofactor">
    <cofactor evidence="1">
        <name>heme</name>
        <dbReference type="ChEBI" id="CHEBI:30413"/>
    </cofactor>
</comment>
<dbReference type="GO" id="GO:0042744">
    <property type="term" value="P:hydrogen peroxide catabolic process"/>
    <property type="evidence" value="ECO:0007669"/>
    <property type="project" value="TreeGrafter"/>
</dbReference>
<proteinExistence type="predicted"/>
<dbReference type="GO" id="GO:0005777">
    <property type="term" value="C:peroxisome"/>
    <property type="evidence" value="ECO:0007669"/>
    <property type="project" value="TreeGrafter"/>
</dbReference>
<keyword evidence="6" id="KW-1185">Reference proteome</keyword>
<name>A0AAD3TCG6_NEPGR</name>
<gene>
    <name evidence="5" type="ORF">Nepgr_028069</name>
</gene>
<dbReference type="PRINTS" id="PR00067">
    <property type="entry name" value="CATALASE"/>
</dbReference>
<evidence type="ECO:0000256" key="1">
    <source>
        <dbReference type="ARBA" id="ARBA00001971"/>
    </source>
</evidence>
<feature type="domain" description="Catalase core" evidence="4">
    <location>
        <begin position="3"/>
        <end position="168"/>
    </location>
</feature>
<dbReference type="EMBL" id="BSYO01000030">
    <property type="protein sequence ID" value="GMH26226.1"/>
    <property type="molecule type" value="Genomic_DNA"/>
</dbReference>
<dbReference type="Pfam" id="PF00199">
    <property type="entry name" value="Catalase"/>
    <property type="match status" value="1"/>
</dbReference>
<feature type="transmembrane region" description="Helical" evidence="3">
    <location>
        <begin position="140"/>
        <end position="163"/>
    </location>
</feature>
<sequence length="168" mass="18975">MFDEDTTRGGNVMQVEVLADFNEERISERVVHDRGASAKGSFEVTHEAFDLTCANLLRAPGFRTPVIVQFSIILHKHGSPETLQDPCGFAVPSYTKEGTFDLMENNLPVSCVCSNIQFQNMVYPFMPKPESHIQDNWRMLIAVLTILRTCTCFLSPLMMWGFYKTTGT</sequence>
<dbReference type="SMART" id="SM01060">
    <property type="entry name" value="Catalase"/>
    <property type="match status" value="1"/>
</dbReference>
<organism evidence="5 6">
    <name type="scientific">Nepenthes gracilis</name>
    <name type="common">Slender pitcher plant</name>
    <dbReference type="NCBI Taxonomy" id="150966"/>
    <lineage>
        <taxon>Eukaryota</taxon>
        <taxon>Viridiplantae</taxon>
        <taxon>Streptophyta</taxon>
        <taxon>Embryophyta</taxon>
        <taxon>Tracheophyta</taxon>
        <taxon>Spermatophyta</taxon>
        <taxon>Magnoliopsida</taxon>
        <taxon>eudicotyledons</taxon>
        <taxon>Gunneridae</taxon>
        <taxon>Pentapetalae</taxon>
        <taxon>Caryophyllales</taxon>
        <taxon>Nepenthaceae</taxon>
        <taxon>Nepenthes</taxon>
    </lineage>
</organism>
<evidence type="ECO:0000256" key="3">
    <source>
        <dbReference type="SAM" id="Phobius"/>
    </source>
</evidence>
<dbReference type="GO" id="GO:0042542">
    <property type="term" value="P:response to hydrogen peroxide"/>
    <property type="evidence" value="ECO:0007669"/>
    <property type="project" value="TreeGrafter"/>
</dbReference>
<dbReference type="PANTHER" id="PTHR11465">
    <property type="entry name" value="CATALASE"/>
    <property type="match status" value="1"/>
</dbReference>
<dbReference type="AlphaFoldDB" id="A0AAD3TCG6"/>
<dbReference type="PROSITE" id="PS51402">
    <property type="entry name" value="CATALASE_3"/>
    <property type="match status" value="1"/>
</dbReference>
<keyword evidence="3" id="KW-0472">Membrane</keyword>
<evidence type="ECO:0000313" key="5">
    <source>
        <dbReference type="EMBL" id="GMH26226.1"/>
    </source>
</evidence>
<accession>A0AAD3TCG6</accession>
<dbReference type="EC" id="1.11.1.6" evidence="2"/>
<protein>
    <recommendedName>
        <fullName evidence="2">catalase</fullName>
        <ecNumber evidence="2">1.11.1.6</ecNumber>
    </recommendedName>
</protein>
<dbReference type="Proteomes" id="UP001279734">
    <property type="component" value="Unassembled WGS sequence"/>
</dbReference>
<dbReference type="GO" id="GO:0020037">
    <property type="term" value="F:heme binding"/>
    <property type="evidence" value="ECO:0007669"/>
    <property type="project" value="InterPro"/>
</dbReference>
<dbReference type="GO" id="GO:0004096">
    <property type="term" value="F:catalase activity"/>
    <property type="evidence" value="ECO:0007669"/>
    <property type="project" value="UniProtKB-EC"/>
</dbReference>
<evidence type="ECO:0000313" key="6">
    <source>
        <dbReference type="Proteomes" id="UP001279734"/>
    </source>
</evidence>
<dbReference type="InterPro" id="IPR011614">
    <property type="entry name" value="Catalase_core"/>
</dbReference>
<evidence type="ECO:0000256" key="2">
    <source>
        <dbReference type="ARBA" id="ARBA00012314"/>
    </source>
</evidence>
<evidence type="ECO:0000259" key="4">
    <source>
        <dbReference type="SMART" id="SM01060"/>
    </source>
</evidence>
<dbReference type="InterPro" id="IPR018028">
    <property type="entry name" value="Catalase"/>
</dbReference>
<dbReference type="PANTHER" id="PTHR11465:SF23">
    <property type="entry name" value="CATALASE-2"/>
    <property type="match status" value="1"/>
</dbReference>
<dbReference type="SUPFAM" id="SSF56634">
    <property type="entry name" value="Heme-dependent catalase-like"/>
    <property type="match status" value="1"/>
</dbReference>